<dbReference type="InterPro" id="IPR039776">
    <property type="entry name" value="Pds5"/>
</dbReference>
<dbReference type="Pfam" id="PF20168">
    <property type="entry name" value="PDS5"/>
    <property type="match status" value="1"/>
</dbReference>
<dbReference type="STRING" id="71717.A0A4Y7T6H7"/>
<dbReference type="Proteomes" id="UP000298030">
    <property type="component" value="Unassembled WGS sequence"/>
</dbReference>
<dbReference type="PANTHER" id="PTHR12663:SF0">
    <property type="entry name" value="PRECOCIOUS DISSOCIATION OF SISTERS 5, ISOFORM A"/>
    <property type="match status" value="1"/>
</dbReference>
<proteinExistence type="predicted"/>
<keyword evidence="2" id="KW-0132">Cell division</keyword>
<feature type="compositionally biased region" description="Basic and acidic residues" evidence="6">
    <location>
        <begin position="886"/>
        <end position="902"/>
    </location>
</feature>
<dbReference type="EMBL" id="QPFP01000026">
    <property type="protein sequence ID" value="TEB29777.1"/>
    <property type="molecule type" value="Genomic_DNA"/>
</dbReference>
<organism evidence="7 8">
    <name type="scientific">Coprinellus micaceus</name>
    <name type="common">Glistening ink-cap mushroom</name>
    <name type="synonym">Coprinus micaceus</name>
    <dbReference type="NCBI Taxonomy" id="71717"/>
    <lineage>
        <taxon>Eukaryota</taxon>
        <taxon>Fungi</taxon>
        <taxon>Dikarya</taxon>
        <taxon>Basidiomycota</taxon>
        <taxon>Agaricomycotina</taxon>
        <taxon>Agaricomycetes</taxon>
        <taxon>Agaricomycetidae</taxon>
        <taxon>Agaricales</taxon>
        <taxon>Agaricineae</taxon>
        <taxon>Psathyrellaceae</taxon>
        <taxon>Coprinellus</taxon>
    </lineage>
</organism>
<protein>
    <submittedName>
        <fullName evidence="7">Cohesin-associated protein Pds5</fullName>
    </submittedName>
</protein>
<keyword evidence="3" id="KW-0498">Mitosis</keyword>
<dbReference type="CDD" id="cd19953">
    <property type="entry name" value="PDS5"/>
    <property type="match status" value="1"/>
</dbReference>
<dbReference type="GO" id="GO:0051301">
    <property type="term" value="P:cell division"/>
    <property type="evidence" value="ECO:0007669"/>
    <property type="project" value="UniProtKB-KW"/>
</dbReference>
<comment type="caution">
    <text evidence="7">The sequence shown here is derived from an EMBL/GenBank/DDBJ whole genome shotgun (WGS) entry which is preliminary data.</text>
</comment>
<evidence type="ECO:0000256" key="3">
    <source>
        <dbReference type="ARBA" id="ARBA00022776"/>
    </source>
</evidence>
<evidence type="ECO:0000256" key="2">
    <source>
        <dbReference type="ARBA" id="ARBA00022618"/>
    </source>
</evidence>
<dbReference type="GO" id="GO:0000785">
    <property type="term" value="C:chromatin"/>
    <property type="evidence" value="ECO:0007669"/>
    <property type="project" value="TreeGrafter"/>
</dbReference>
<dbReference type="GO" id="GO:0005634">
    <property type="term" value="C:nucleus"/>
    <property type="evidence" value="ECO:0007669"/>
    <property type="project" value="UniProtKB-SubCell"/>
</dbReference>
<dbReference type="SUPFAM" id="SSF48371">
    <property type="entry name" value="ARM repeat"/>
    <property type="match status" value="1"/>
</dbReference>
<keyword evidence="5" id="KW-0131">Cell cycle</keyword>
<accession>A0A4Y7T6H7</accession>
<feature type="region of interest" description="Disordered" evidence="6">
    <location>
        <begin position="878"/>
        <end position="902"/>
    </location>
</feature>
<feature type="compositionally biased region" description="Acidic residues" evidence="6">
    <location>
        <begin position="1178"/>
        <end position="1191"/>
    </location>
</feature>
<dbReference type="InterPro" id="IPR016024">
    <property type="entry name" value="ARM-type_fold"/>
</dbReference>
<evidence type="ECO:0000256" key="4">
    <source>
        <dbReference type="ARBA" id="ARBA00023242"/>
    </source>
</evidence>
<dbReference type="GO" id="GO:0007064">
    <property type="term" value="P:mitotic sister chromatid cohesion"/>
    <property type="evidence" value="ECO:0007669"/>
    <property type="project" value="InterPro"/>
</dbReference>
<sequence>MVAQTRHAGQPSPKRKLEFRDKLVGKGLSTDALLKKMKTLHTQLATLDQDHVDVASSPTARKELIHSSILLHKDRGVKAYAACCLADILRLYAPDAPYTQAELRDIFQFFFRQLSNGLKGSDATYFNEYFHLLESLSTVKSVVLVCDLPAADELMAEIFRDFFALVRRDISKKVELFMADILVALIDEAQSLPSEVMDTILAQFTDKNARIDQPAFRLAVSICNATADKLQRNVCQYFSDIISSHSEDEEYDDIRNAHDLIKALHRSCPGVLHSVIPLLDEELRADDVTIRTMATQVLGEMFADKAGGDLLRKYPTTWNVWIGRKSDKSVPIRLKLVESCRSLIANRPEAREAVEGLMKEKVLDPDEKVRAAACRVYSQLDYESALHHVSKAQLQAVADRGMDKKPSVRVEALNAVGKLYSLAYPEIEANDSSAITHFAWIPEEVLKITSTSPEVRNTVEQVIADHILPLPSGSSSSSTKGPEIDEAGWTDRLLCVMRYLSEKSIKALLALSGLKAVRPNIYQVYIDSCISYNGGIMDEDEELITRRLNASIQHLAVNFSDPHKTQEDLHGFAKLNENRLFKLAKTLLDPQTDLKTLVKTTNEFHRRLETSAPALLPTLTAFLRRASFRILNTSSIPSLLKRVGKAYGSTAGHLIQAAAHAKAMLTFMSKWCAGMYKGHVGELVKAIGGDERNVEVLEVAVQALSGLVKSEGAGVAPADKRMIGLKKFAMHESWRIAKFATRYLAFSKQKQEACARIAKAIAEEYASADSADIECVAARAAALAQLSQFAPEAFDKHSNVYMTFLVKKLLMTPQPPGSEDMDDGEEWFENDNVPELLRAKVQALKVCRYRCLAHADKGNALDLAAPVMKLYATLLEHNGSLPPQGKEGKQEGEGEREEDPKFASRLRLQAAASVLKLVTVQKFAEALQKKFLRVDGYDSGRGQDSCYNVRYEFLTKLLTLLQPRKIPPQYNIIPFLTVHDPETDIKTLASSYVESAKRRMPQALRVEHLELIFIRFLHLLAHHPDFSTAHEDLVDITKYVQFYLDLMASQDNVSLLHHLAMKAKTVRDGETHSENLYIMAELAQELIKKKAQEKSWTIQTYPGKVRLPADILRPLPSSDASKERTYLPEETRVWLEELAKSALPKEKKERKVPAKRKATSKSEGGPKRRRKRARSEAGDDEDDDRDDDDDVDGRSSEVEDDVDMDVDRNGRKRATSSPKAPTPRPKGTRASARNKAKQRRDTSPLTEPTDRGRVITQMQVLFLLSTLYQGFPLTYPLPLYFSLLSLPEPQSNPTYRALVWHA</sequence>
<comment type="subcellular location">
    <subcellularLocation>
        <location evidence="1">Nucleus</location>
    </subcellularLocation>
</comment>
<keyword evidence="8" id="KW-1185">Reference proteome</keyword>
<keyword evidence="4" id="KW-0539">Nucleus</keyword>
<dbReference type="OrthoDB" id="200660at2759"/>
<evidence type="ECO:0000256" key="1">
    <source>
        <dbReference type="ARBA" id="ARBA00004123"/>
    </source>
</evidence>
<evidence type="ECO:0000313" key="8">
    <source>
        <dbReference type="Proteomes" id="UP000298030"/>
    </source>
</evidence>
<dbReference type="GO" id="GO:0006281">
    <property type="term" value="P:DNA repair"/>
    <property type="evidence" value="ECO:0007669"/>
    <property type="project" value="TreeGrafter"/>
</dbReference>
<dbReference type="PANTHER" id="PTHR12663">
    <property type="entry name" value="ANDROGEN INDUCED INHIBITOR OF PROLIFERATION AS3 / PDS5-RELATED"/>
    <property type="match status" value="1"/>
</dbReference>
<evidence type="ECO:0000256" key="5">
    <source>
        <dbReference type="ARBA" id="ARBA00023306"/>
    </source>
</evidence>
<gene>
    <name evidence="7" type="ORF">FA13DRAFT_1793072</name>
</gene>
<evidence type="ECO:0000256" key="6">
    <source>
        <dbReference type="SAM" id="MobiDB-lite"/>
    </source>
</evidence>
<dbReference type="InterPro" id="IPR011989">
    <property type="entry name" value="ARM-like"/>
</dbReference>
<dbReference type="Gene3D" id="1.25.10.10">
    <property type="entry name" value="Leucine-rich Repeat Variant"/>
    <property type="match status" value="2"/>
</dbReference>
<evidence type="ECO:0000313" key="7">
    <source>
        <dbReference type="EMBL" id="TEB29777.1"/>
    </source>
</evidence>
<name>A0A4Y7T6H7_COPMI</name>
<reference evidence="7 8" key="1">
    <citation type="journal article" date="2019" name="Nat. Ecol. Evol.">
        <title>Megaphylogeny resolves global patterns of mushroom evolution.</title>
        <authorList>
            <person name="Varga T."/>
            <person name="Krizsan K."/>
            <person name="Foldi C."/>
            <person name="Dima B."/>
            <person name="Sanchez-Garcia M."/>
            <person name="Sanchez-Ramirez S."/>
            <person name="Szollosi G.J."/>
            <person name="Szarkandi J.G."/>
            <person name="Papp V."/>
            <person name="Albert L."/>
            <person name="Andreopoulos W."/>
            <person name="Angelini C."/>
            <person name="Antonin V."/>
            <person name="Barry K.W."/>
            <person name="Bougher N.L."/>
            <person name="Buchanan P."/>
            <person name="Buyck B."/>
            <person name="Bense V."/>
            <person name="Catcheside P."/>
            <person name="Chovatia M."/>
            <person name="Cooper J."/>
            <person name="Damon W."/>
            <person name="Desjardin D."/>
            <person name="Finy P."/>
            <person name="Geml J."/>
            <person name="Haridas S."/>
            <person name="Hughes K."/>
            <person name="Justo A."/>
            <person name="Karasinski D."/>
            <person name="Kautmanova I."/>
            <person name="Kiss B."/>
            <person name="Kocsube S."/>
            <person name="Kotiranta H."/>
            <person name="LaButti K.M."/>
            <person name="Lechner B.E."/>
            <person name="Liimatainen K."/>
            <person name="Lipzen A."/>
            <person name="Lukacs Z."/>
            <person name="Mihaltcheva S."/>
            <person name="Morgado L.N."/>
            <person name="Niskanen T."/>
            <person name="Noordeloos M.E."/>
            <person name="Ohm R.A."/>
            <person name="Ortiz-Santana B."/>
            <person name="Ovrebo C."/>
            <person name="Racz N."/>
            <person name="Riley R."/>
            <person name="Savchenko A."/>
            <person name="Shiryaev A."/>
            <person name="Soop K."/>
            <person name="Spirin V."/>
            <person name="Szebenyi C."/>
            <person name="Tomsovsky M."/>
            <person name="Tulloss R.E."/>
            <person name="Uehling J."/>
            <person name="Grigoriev I.V."/>
            <person name="Vagvolgyi C."/>
            <person name="Papp T."/>
            <person name="Martin F.M."/>
            <person name="Miettinen O."/>
            <person name="Hibbett D.S."/>
            <person name="Nagy L.G."/>
        </authorList>
    </citation>
    <scope>NUCLEOTIDE SEQUENCE [LARGE SCALE GENOMIC DNA]</scope>
    <source>
        <strain evidence="7 8">FP101781</strain>
    </source>
</reference>
<feature type="region of interest" description="Disordered" evidence="6">
    <location>
        <begin position="1144"/>
        <end position="1251"/>
    </location>
</feature>